<keyword evidence="4" id="KW-1185">Reference proteome</keyword>
<name>A0AAV8WW15_9CUCU</name>
<protein>
    <recommendedName>
        <fullName evidence="5">DNA endonuclease RBBP8</fullName>
    </recommendedName>
</protein>
<comment type="caution">
    <text evidence="3">The sequence shown here is derived from an EMBL/GenBank/DDBJ whole genome shotgun (WGS) entry which is preliminary data.</text>
</comment>
<keyword evidence="1" id="KW-0175">Coiled coil</keyword>
<reference evidence="3" key="1">
    <citation type="journal article" date="2023" name="Insect Mol. Biol.">
        <title>Genome sequencing provides insights into the evolution of gene families encoding plant cell wall-degrading enzymes in longhorned beetles.</title>
        <authorList>
            <person name="Shin N.R."/>
            <person name="Okamura Y."/>
            <person name="Kirsch R."/>
            <person name="Pauchet Y."/>
        </authorList>
    </citation>
    <scope>NUCLEOTIDE SEQUENCE</scope>
    <source>
        <strain evidence="3">RBIC_L_NR</strain>
    </source>
</reference>
<evidence type="ECO:0000256" key="1">
    <source>
        <dbReference type="SAM" id="Coils"/>
    </source>
</evidence>
<evidence type="ECO:0000313" key="3">
    <source>
        <dbReference type="EMBL" id="KAJ8930767.1"/>
    </source>
</evidence>
<evidence type="ECO:0000256" key="2">
    <source>
        <dbReference type="SAM" id="MobiDB-lite"/>
    </source>
</evidence>
<gene>
    <name evidence="3" type="ORF">NQ314_016401</name>
</gene>
<feature type="compositionally biased region" description="Pro residues" evidence="2">
    <location>
        <begin position="385"/>
        <end position="394"/>
    </location>
</feature>
<evidence type="ECO:0008006" key="5">
    <source>
        <dbReference type="Google" id="ProtNLM"/>
    </source>
</evidence>
<feature type="region of interest" description="Disordered" evidence="2">
    <location>
        <begin position="234"/>
        <end position="260"/>
    </location>
</feature>
<feature type="region of interest" description="Disordered" evidence="2">
    <location>
        <begin position="71"/>
        <end position="94"/>
    </location>
</feature>
<accession>A0AAV8WW15</accession>
<sequence>MGEMYPEAYTEWIEIFNDDLLEVWRKERKELQKASMLLSALQRELRNIQTNVEVEIINLQQQLNYKDILKERKNSLSPHNKGKKKSPNLTDKENEYDSNLLTEAMSEDKFNFNETESPDLFRNIITQLSPTENSIIDLSSDEDKIQNNGSPTIKRRRKYVNKSKLSSSAFGVNVESKNAVNTPTNTVNTPTSTLFASKNLKSNNKFEEKFTKRKSKKSKAANMTLTQMIGQPKKRLQLTTDSKAEHDADSDETYFEDSKEGSNMGVTALLSYINKDETTRLGEESLDNRMDNDHTTYCELNMDSTEEVDEFSKGAIFNETEIATSSEKPKVIAPEPEPIVRGKARKQLQGWACEKCKNFYGKMKLSAEEMKKKMDDCSKHRYKYQPPPDTMPGM</sequence>
<evidence type="ECO:0000313" key="4">
    <source>
        <dbReference type="Proteomes" id="UP001162156"/>
    </source>
</evidence>
<dbReference type="Proteomes" id="UP001162156">
    <property type="component" value="Unassembled WGS sequence"/>
</dbReference>
<feature type="region of interest" description="Disordered" evidence="2">
    <location>
        <begin position="375"/>
        <end position="394"/>
    </location>
</feature>
<dbReference type="AlphaFoldDB" id="A0AAV8WW15"/>
<dbReference type="EMBL" id="JANEYF010004553">
    <property type="protein sequence ID" value="KAJ8930767.1"/>
    <property type="molecule type" value="Genomic_DNA"/>
</dbReference>
<organism evidence="3 4">
    <name type="scientific">Rhamnusium bicolor</name>
    <dbReference type="NCBI Taxonomy" id="1586634"/>
    <lineage>
        <taxon>Eukaryota</taxon>
        <taxon>Metazoa</taxon>
        <taxon>Ecdysozoa</taxon>
        <taxon>Arthropoda</taxon>
        <taxon>Hexapoda</taxon>
        <taxon>Insecta</taxon>
        <taxon>Pterygota</taxon>
        <taxon>Neoptera</taxon>
        <taxon>Endopterygota</taxon>
        <taxon>Coleoptera</taxon>
        <taxon>Polyphaga</taxon>
        <taxon>Cucujiformia</taxon>
        <taxon>Chrysomeloidea</taxon>
        <taxon>Cerambycidae</taxon>
        <taxon>Lepturinae</taxon>
        <taxon>Rhagiini</taxon>
        <taxon>Rhamnusium</taxon>
    </lineage>
</organism>
<feature type="coiled-coil region" evidence="1">
    <location>
        <begin position="31"/>
        <end position="58"/>
    </location>
</feature>
<proteinExistence type="predicted"/>